<reference evidence="4" key="1">
    <citation type="submission" date="2022-07" db="EMBL/GenBank/DDBJ databases">
        <title>Chromosome-level genome of Muraenolepis orangiensis.</title>
        <authorList>
            <person name="Kim J."/>
        </authorList>
    </citation>
    <scope>NUCLEOTIDE SEQUENCE</scope>
    <source>
        <strain evidence="4">KU_S4_2022</strain>
        <tissue evidence="4">Muscle</tissue>
    </source>
</reference>
<feature type="region of interest" description="Disordered" evidence="3">
    <location>
        <begin position="146"/>
        <end position="167"/>
    </location>
</feature>
<sequence>MMARNDADQWDSLTQGEFIAYDRETNRNAAPARSTDGQKTRHGALVKRLSRYGMHILPNSLARRSGIQRQPEVTDCTTADSLGRLPTDAPERGSLTSAMLGAFGANVDVMDYNGKRAWQYLKGNAPLEIQELLDTWDEDHHNTSCAQNASSNGAQCSPSQTTPAEDEVHTLDRNTRAGSWRLKYFRDLLPPYLFGNKC</sequence>
<name>A0A9Q0DHT0_9TELE</name>
<comment type="caution">
    <text evidence="4">The sequence shown here is derived from an EMBL/GenBank/DDBJ whole genome shotgun (WGS) entry which is preliminary data.</text>
</comment>
<accession>A0A9Q0DHT0</accession>
<proteinExistence type="predicted"/>
<protein>
    <submittedName>
        <fullName evidence="4">Uncharacterized protein</fullName>
    </submittedName>
</protein>
<dbReference type="PANTHER" id="PTHR14491">
    <property type="entry name" value="SOSONDOWAH, ISOFORM G"/>
    <property type="match status" value="1"/>
</dbReference>
<dbReference type="EMBL" id="JANIIK010000116">
    <property type="protein sequence ID" value="KAJ3588576.1"/>
    <property type="molecule type" value="Genomic_DNA"/>
</dbReference>
<feature type="region of interest" description="Disordered" evidence="3">
    <location>
        <begin position="21"/>
        <end position="42"/>
    </location>
</feature>
<keyword evidence="5" id="KW-1185">Reference proteome</keyword>
<keyword evidence="1" id="KW-0677">Repeat</keyword>
<organism evidence="4 5">
    <name type="scientific">Muraenolepis orangiensis</name>
    <name type="common">Patagonian moray cod</name>
    <dbReference type="NCBI Taxonomy" id="630683"/>
    <lineage>
        <taxon>Eukaryota</taxon>
        <taxon>Metazoa</taxon>
        <taxon>Chordata</taxon>
        <taxon>Craniata</taxon>
        <taxon>Vertebrata</taxon>
        <taxon>Euteleostomi</taxon>
        <taxon>Actinopterygii</taxon>
        <taxon>Neopterygii</taxon>
        <taxon>Teleostei</taxon>
        <taxon>Neoteleostei</taxon>
        <taxon>Acanthomorphata</taxon>
        <taxon>Zeiogadaria</taxon>
        <taxon>Gadariae</taxon>
        <taxon>Gadiformes</taxon>
        <taxon>Muraenolepidoidei</taxon>
        <taxon>Muraenolepididae</taxon>
        <taxon>Muraenolepis</taxon>
    </lineage>
</organism>
<feature type="compositionally biased region" description="Polar residues" evidence="3">
    <location>
        <begin position="146"/>
        <end position="163"/>
    </location>
</feature>
<evidence type="ECO:0000313" key="4">
    <source>
        <dbReference type="EMBL" id="KAJ3588576.1"/>
    </source>
</evidence>
<dbReference type="PANTHER" id="PTHR14491:SF8">
    <property type="entry name" value="ANKYRIN REPEAT DOMAIN-CONTAINING PROTEIN SOWAHD"/>
    <property type="match status" value="1"/>
</dbReference>
<evidence type="ECO:0000256" key="1">
    <source>
        <dbReference type="ARBA" id="ARBA00022737"/>
    </source>
</evidence>
<keyword evidence="2" id="KW-0040">ANK repeat</keyword>
<dbReference type="OrthoDB" id="60433at2759"/>
<gene>
    <name evidence="4" type="ORF">NHX12_012168</name>
</gene>
<evidence type="ECO:0000256" key="2">
    <source>
        <dbReference type="ARBA" id="ARBA00023043"/>
    </source>
</evidence>
<dbReference type="AlphaFoldDB" id="A0A9Q0DHT0"/>
<evidence type="ECO:0000256" key="3">
    <source>
        <dbReference type="SAM" id="MobiDB-lite"/>
    </source>
</evidence>
<dbReference type="Proteomes" id="UP001148018">
    <property type="component" value="Unassembled WGS sequence"/>
</dbReference>
<evidence type="ECO:0000313" key="5">
    <source>
        <dbReference type="Proteomes" id="UP001148018"/>
    </source>
</evidence>